<evidence type="ECO:0000256" key="2">
    <source>
        <dbReference type="ARBA" id="ARBA00022475"/>
    </source>
</evidence>
<protein>
    <recommendedName>
        <fullName evidence="7">Major facilitator superfamily (MFS) profile domain-containing protein</fullName>
    </recommendedName>
</protein>
<evidence type="ECO:0000256" key="6">
    <source>
        <dbReference type="SAM" id="Phobius"/>
    </source>
</evidence>
<evidence type="ECO:0000256" key="5">
    <source>
        <dbReference type="ARBA" id="ARBA00023136"/>
    </source>
</evidence>
<feature type="transmembrane region" description="Helical" evidence="6">
    <location>
        <begin position="360"/>
        <end position="379"/>
    </location>
</feature>
<dbReference type="PROSITE" id="PS50850">
    <property type="entry name" value="MFS"/>
    <property type="match status" value="1"/>
</dbReference>
<accession>A0ABS1CVH6</accession>
<gene>
    <name evidence="8" type="ORF">CKO45_06925</name>
</gene>
<keyword evidence="9" id="KW-1185">Reference proteome</keyword>
<keyword evidence="3 6" id="KW-0812">Transmembrane</keyword>
<dbReference type="InterPro" id="IPR020846">
    <property type="entry name" value="MFS_dom"/>
</dbReference>
<feature type="transmembrane region" description="Helical" evidence="6">
    <location>
        <begin position="243"/>
        <end position="263"/>
    </location>
</feature>
<feature type="transmembrane region" description="Helical" evidence="6">
    <location>
        <begin position="300"/>
        <end position="321"/>
    </location>
</feature>
<dbReference type="InterPro" id="IPR036259">
    <property type="entry name" value="MFS_trans_sf"/>
</dbReference>
<feature type="transmembrane region" description="Helical" evidence="6">
    <location>
        <begin position="211"/>
        <end position="231"/>
    </location>
</feature>
<feature type="transmembrane region" description="Helical" evidence="6">
    <location>
        <begin position="333"/>
        <end position="354"/>
    </location>
</feature>
<keyword evidence="2" id="KW-1003">Cell membrane</keyword>
<feature type="transmembrane region" description="Helical" evidence="6">
    <location>
        <begin position="275"/>
        <end position="294"/>
    </location>
</feature>
<dbReference type="EMBL" id="NRSG01000033">
    <property type="protein sequence ID" value="MBK1657962.1"/>
    <property type="molecule type" value="Genomic_DNA"/>
</dbReference>
<dbReference type="InterPro" id="IPR050189">
    <property type="entry name" value="MFS_Efflux_Transporters"/>
</dbReference>
<sequence>MPGAIPIALFALAGFTTGAGMRMLDPLLPLIAADLGVTVAEATALVAGFVLPYGLVQLIAGPLGDRMGKVRIACLAVLLFGLGLLASAWVTGLAGLVALRAFCGCVAGAVIPLLMAHVADSVPYAERQVTISRFLTGMVMAQLLAGPVSGVLAEYAGWRVPFLVLGLLALGVGGLLAWRLGPALWRAEGGGGGGRGMAAYLDLLRKPSGRWLMAVAFLDGALLFGGAFPFTGSFLIEVFGRNAAEAGLIVAGFGIGAFGYTRFARPLLRRFGERGLLTLGGGGLAVLLALLAVAPGWGTVALVQVALGLCFYMFHGVLQTLSTEALPEARGTAVGAFALALFLGQSAGSLGFGLGLTLIGYRPSFLVAALGVLALALWCRRGARGA</sequence>
<evidence type="ECO:0000259" key="7">
    <source>
        <dbReference type="PROSITE" id="PS50850"/>
    </source>
</evidence>
<dbReference type="RefSeq" id="WP_133219520.1">
    <property type="nucleotide sequence ID" value="NZ_SMOA01000039.1"/>
</dbReference>
<evidence type="ECO:0000256" key="4">
    <source>
        <dbReference type="ARBA" id="ARBA00022989"/>
    </source>
</evidence>
<feature type="transmembrane region" description="Helical" evidence="6">
    <location>
        <begin position="72"/>
        <end position="91"/>
    </location>
</feature>
<dbReference type="InterPro" id="IPR011701">
    <property type="entry name" value="MFS"/>
</dbReference>
<dbReference type="PANTHER" id="PTHR43124">
    <property type="entry name" value="PURINE EFFLUX PUMP PBUE"/>
    <property type="match status" value="1"/>
</dbReference>
<dbReference type="Pfam" id="PF07690">
    <property type="entry name" value="MFS_1"/>
    <property type="match status" value="1"/>
</dbReference>
<dbReference type="PANTHER" id="PTHR43124:SF3">
    <property type="entry name" value="CHLORAMPHENICOL EFFLUX PUMP RV0191"/>
    <property type="match status" value="1"/>
</dbReference>
<feature type="transmembrane region" description="Helical" evidence="6">
    <location>
        <begin position="131"/>
        <end position="152"/>
    </location>
</feature>
<keyword evidence="5 6" id="KW-0472">Membrane</keyword>
<reference evidence="8 9" key="1">
    <citation type="journal article" date="2020" name="Microorganisms">
        <title>Osmotic Adaptation and Compatible Solute Biosynthesis of Phototrophic Bacteria as Revealed from Genome Analyses.</title>
        <authorList>
            <person name="Imhoff J.F."/>
            <person name="Rahn T."/>
            <person name="Kunzel S."/>
            <person name="Keller A."/>
            <person name="Neulinger S.C."/>
        </authorList>
    </citation>
    <scope>NUCLEOTIDE SEQUENCE [LARGE SCALE GENOMIC DNA]</scope>
    <source>
        <strain evidence="8 9">DSM 15382</strain>
    </source>
</reference>
<organism evidence="8 9">
    <name type="scientific">Paracraurococcus ruber</name>
    <dbReference type="NCBI Taxonomy" id="77675"/>
    <lineage>
        <taxon>Bacteria</taxon>
        <taxon>Pseudomonadati</taxon>
        <taxon>Pseudomonadota</taxon>
        <taxon>Alphaproteobacteria</taxon>
        <taxon>Acetobacterales</taxon>
        <taxon>Roseomonadaceae</taxon>
        <taxon>Paracraurococcus</taxon>
    </lineage>
</organism>
<evidence type="ECO:0000313" key="9">
    <source>
        <dbReference type="Proteomes" id="UP000697995"/>
    </source>
</evidence>
<name>A0ABS1CVH6_9PROT</name>
<comment type="subcellular location">
    <subcellularLocation>
        <location evidence="1">Cell membrane</location>
        <topology evidence="1">Multi-pass membrane protein</topology>
    </subcellularLocation>
</comment>
<feature type="domain" description="Major facilitator superfamily (MFS) profile" evidence="7">
    <location>
        <begin position="6"/>
        <end position="386"/>
    </location>
</feature>
<proteinExistence type="predicted"/>
<evidence type="ECO:0000313" key="8">
    <source>
        <dbReference type="EMBL" id="MBK1657962.1"/>
    </source>
</evidence>
<evidence type="ECO:0000256" key="1">
    <source>
        <dbReference type="ARBA" id="ARBA00004651"/>
    </source>
</evidence>
<feature type="transmembrane region" description="Helical" evidence="6">
    <location>
        <begin position="97"/>
        <end position="119"/>
    </location>
</feature>
<dbReference type="Gene3D" id="1.20.1250.20">
    <property type="entry name" value="MFS general substrate transporter like domains"/>
    <property type="match status" value="1"/>
</dbReference>
<feature type="transmembrane region" description="Helical" evidence="6">
    <location>
        <begin position="158"/>
        <end position="178"/>
    </location>
</feature>
<comment type="caution">
    <text evidence="8">The sequence shown here is derived from an EMBL/GenBank/DDBJ whole genome shotgun (WGS) entry which is preliminary data.</text>
</comment>
<dbReference type="CDD" id="cd17324">
    <property type="entry name" value="MFS_NepI_like"/>
    <property type="match status" value="1"/>
</dbReference>
<dbReference type="SUPFAM" id="SSF103473">
    <property type="entry name" value="MFS general substrate transporter"/>
    <property type="match status" value="1"/>
</dbReference>
<keyword evidence="4 6" id="KW-1133">Transmembrane helix</keyword>
<evidence type="ECO:0000256" key="3">
    <source>
        <dbReference type="ARBA" id="ARBA00022692"/>
    </source>
</evidence>
<dbReference type="Proteomes" id="UP000697995">
    <property type="component" value="Unassembled WGS sequence"/>
</dbReference>
<feature type="transmembrane region" description="Helical" evidence="6">
    <location>
        <begin position="42"/>
        <end position="60"/>
    </location>
</feature>